<evidence type="ECO:0000256" key="6">
    <source>
        <dbReference type="SAM" id="MobiDB-lite"/>
    </source>
</evidence>
<evidence type="ECO:0000313" key="9">
    <source>
        <dbReference type="Proteomes" id="UP000799439"/>
    </source>
</evidence>
<gene>
    <name evidence="8" type="ORF">K461DRAFT_124569</name>
</gene>
<dbReference type="Pfam" id="PF00010">
    <property type="entry name" value="HLH"/>
    <property type="match status" value="1"/>
</dbReference>
<reference evidence="8" key="1">
    <citation type="journal article" date="2020" name="Stud. Mycol.">
        <title>101 Dothideomycetes genomes: a test case for predicting lifestyles and emergence of pathogens.</title>
        <authorList>
            <person name="Haridas S."/>
            <person name="Albert R."/>
            <person name="Binder M."/>
            <person name="Bloem J."/>
            <person name="Labutti K."/>
            <person name="Salamov A."/>
            <person name="Andreopoulos B."/>
            <person name="Baker S."/>
            <person name="Barry K."/>
            <person name="Bills G."/>
            <person name="Bluhm B."/>
            <person name="Cannon C."/>
            <person name="Castanera R."/>
            <person name="Culley D."/>
            <person name="Daum C."/>
            <person name="Ezra D."/>
            <person name="Gonzalez J."/>
            <person name="Henrissat B."/>
            <person name="Kuo A."/>
            <person name="Liang C."/>
            <person name="Lipzen A."/>
            <person name="Lutzoni F."/>
            <person name="Magnuson J."/>
            <person name="Mondo S."/>
            <person name="Nolan M."/>
            <person name="Ohm R."/>
            <person name="Pangilinan J."/>
            <person name="Park H.-J."/>
            <person name="Ramirez L."/>
            <person name="Alfaro M."/>
            <person name="Sun H."/>
            <person name="Tritt A."/>
            <person name="Yoshinaga Y."/>
            <person name="Zwiers L.-H."/>
            <person name="Turgeon B."/>
            <person name="Goodwin S."/>
            <person name="Spatafora J."/>
            <person name="Crous P."/>
            <person name="Grigoriev I."/>
        </authorList>
    </citation>
    <scope>NUCLEOTIDE SEQUENCE</scope>
    <source>
        <strain evidence="8">CBS 260.36</strain>
    </source>
</reference>
<name>A0A9P4J2D7_9PEZI</name>
<comment type="subcellular location">
    <subcellularLocation>
        <location evidence="1">Nucleus</location>
    </subcellularLocation>
</comment>
<feature type="region of interest" description="Disordered" evidence="6">
    <location>
        <begin position="1"/>
        <end position="39"/>
    </location>
</feature>
<dbReference type="PROSITE" id="PS50888">
    <property type="entry name" value="BHLH"/>
    <property type="match status" value="1"/>
</dbReference>
<dbReference type="SUPFAM" id="SSF47459">
    <property type="entry name" value="HLH, helix-loop-helix DNA-binding domain"/>
    <property type="match status" value="1"/>
</dbReference>
<dbReference type="GO" id="GO:0000978">
    <property type="term" value="F:RNA polymerase II cis-regulatory region sequence-specific DNA binding"/>
    <property type="evidence" value="ECO:0007669"/>
    <property type="project" value="TreeGrafter"/>
</dbReference>
<dbReference type="InterPro" id="IPR036638">
    <property type="entry name" value="HLH_DNA-bd_sf"/>
</dbReference>
<feature type="region of interest" description="Disordered" evidence="6">
    <location>
        <begin position="265"/>
        <end position="299"/>
    </location>
</feature>
<dbReference type="EMBL" id="ML996084">
    <property type="protein sequence ID" value="KAF2154207.1"/>
    <property type="molecule type" value="Genomic_DNA"/>
</dbReference>
<keyword evidence="3" id="KW-0238">DNA-binding</keyword>
<dbReference type="AlphaFoldDB" id="A0A9P4J2D7"/>
<proteinExistence type="predicted"/>
<feature type="compositionally biased region" description="Low complexity" evidence="6">
    <location>
        <begin position="331"/>
        <end position="350"/>
    </location>
</feature>
<feature type="region of interest" description="Disordered" evidence="6">
    <location>
        <begin position="312"/>
        <end position="405"/>
    </location>
</feature>
<feature type="domain" description="BHLH" evidence="7">
    <location>
        <begin position="389"/>
        <end position="440"/>
    </location>
</feature>
<dbReference type="GO" id="GO:0005634">
    <property type="term" value="C:nucleus"/>
    <property type="evidence" value="ECO:0007669"/>
    <property type="project" value="UniProtKB-SubCell"/>
</dbReference>
<evidence type="ECO:0000259" key="7">
    <source>
        <dbReference type="PROSITE" id="PS50888"/>
    </source>
</evidence>
<evidence type="ECO:0000256" key="1">
    <source>
        <dbReference type="ARBA" id="ARBA00004123"/>
    </source>
</evidence>
<dbReference type="OrthoDB" id="5778525at2759"/>
<keyword evidence="2" id="KW-0805">Transcription regulation</keyword>
<dbReference type="Gene3D" id="4.10.280.10">
    <property type="entry name" value="Helix-loop-helix DNA-binding domain"/>
    <property type="match status" value="1"/>
</dbReference>
<dbReference type="InterPro" id="IPR011598">
    <property type="entry name" value="bHLH_dom"/>
</dbReference>
<dbReference type="PANTHER" id="PTHR15741:SF27">
    <property type="entry name" value="TRANSCRIPTION FACTOR AP-4"/>
    <property type="match status" value="1"/>
</dbReference>
<comment type="caution">
    <text evidence="8">The sequence shown here is derived from an EMBL/GenBank/DDBJ whole genome shotgun (WGS) entry which is preliminary data.</text>
</comment>
<keyword evidence="4" id="KW-0804">Transcription</keyword>
<evidence type="ECO:0000256" key="4">
    <source>
        <dbReference type="ARBA" id="ARBA00023163"/>
    </source>
</evidence>
<evidence type="ECO:0000256" key="2">
    <source>
        <dbReference type="ARBA" id="ARBA00023015"/>
    </source>
</evidence>
<dbReference type="GO" id="GO:0000981">
    <property type="term" value="F:DNA-binding transcription factor activity, RNA polymerase II-specific"/>
    <property type="evidence" value="ECO:0007669"/>
    <property type="project" value="TreeGrafter"/>
</dbReference>
<feature type="region of interest" description="Disordered" evidence="6">
    <location>
        <begin position="125"/>
        <end position="146"/>
    </location>
</feature>
<feature type="compositionally biased region" description="Polar residues" evidence="6">
    <location>
        <begin position="276"/>
        <end position="290"/>
    </location>
</feature>
<evidence type="ECO:0000313" key="8">
    <source>
        <dbReference type="EMBL" id="KAF2154207.1"/>
    </source>
</evidence>
<keyword evidence="5" id="KW-0539">Nucleus</keyword>
<sequence length="473" mass="50537">MIGDFFSNPDGGNIGAGFSNPDGGNMSASNDDEDFGFGLEGLQQDGAWTVTNDFNLSHAHDSTRVFHTLNSPHNLRPESSHEQQFAALSRQNVSPFGNGVHQPFATSFDDGHMGVSAASTLMNMSHDSPRMQRNGSRRSSDVHMPPVINPYNPVILQSGHYTPSTTTFMSNHSPVHAPVHAAVHAPTMASFHSANGGQSWNTPSRPNMIPDALPFNTDQTFAYSPGPSTGFNANGSLTGAEKARRRNLQGNFPQYQDAAAFANDMAPPSRTKDQHATQVPVQRSATSIPTTLGPDDQVLKRIRTTSIPQLGIFPADAFSSPPSQLVKGEPSSSRRGSSASAQSGTNSASPVPAPVPAPAAPRRKQQQASGNQSVPQPAGAKRQKLSDSQRKANHILSEKRRRADMKKGYDQLDKLVPSLKSGGLSKSQVLQQTVIFLDALVEGNKKVEKEIARRLAGMGSNGVRAGYNMVGTS</sequence>
<dbReference type="InterPro" id="IPR052207">
    <property type="entry name" value="Max-like/E-box_TFs"/>
</dbReference>
<organism evidence="8 9">
    <name type="scientific">Myriangium duriaei CBS 260.36</name>
    <dbReference type="NCBI Taxonomy" id="1168546"/>
    <lineage>
        <taxon>Eukaryota</taxon>
        <taxon>Fungi</taxon>
        <taxon>Dikarya</taxon>
        <taxon>Ascomycota</taxon>
        <taxon>Pezizomycotina</taxon>
        <taxon>Dothideomycetes</taxon>
        <taxon>Dothideomycetidae</taxon>
        <taxon>Myriangiales</taxon>
        <taxon>Myriangiaceae</taxon>
        <taxon>Myriangium</taxon>
    </lineage>
</organism>
<dbReference type="Proteomes" id="UP000799439">
    <property type="component" value="Unassembled WGS sequence"/>
</dbReference>
<dbReference type="PANTHER" id="PTHR15741">
    <property type="entry name" value="BASIC HELIX-LOOP-HELIX ZIP TRANSCRIPTION FACTOR"/>
    <property type="match status" value="1"/>
</dbReference>
<feature type="compositionally biased region" description="Polar residues" evidence="6">
    <location>
        <begin position="125"/>
        <end position="134"/>
    </location>
</feature>
<dbReference type="SMART" id="SM00353">
    <property type="entry name" value="HLH"/>
    <property type="match status" value="1"/>
</dbReference>
<feature type="compositionally biased region" description="Polar residues" evidence="6">
    <location>
        <begin position="366"/>
        <end position="375"/>
    </location>
</feature>
<evidence type="ECO:0000256" key="5">
    <source>
        <dbReference type="ARBA" id="ARBA00023242"/>
    </source>
</evidence>
<dbReference type="GO" id="GO:0046983">
    <property type="term" value="F:protein dimerization activity"/>
    <property type="evidence" value="ECO:0007669"/>
    <property type="project" value="InterPro"/>
</dbReference>
<accession>A0A9P4J2D7</accession>
<protein>
    <recommendedName>
        <fullName evidence="7">BHLH domain-containing protein</fullName>
    </recommendedName>
</protein>
<keyword evidence="9" id="KW-1185">Reference proteome</keyword>
<evidence type="ECO:0000256" key="3">
    <source>
        <dbReference type="ARBA" id="ARBA00023125"/>
    </source>
</evidence>